<comment type="caution">
    <text evidence="1">The sequence shown here is derived from an EMBL/GenBank/DDBJ whole genome shotgun (WGS) entry which is preliminary data.</text>
</comment>
<organism evidence="1 2">
    <name type="scientific">Paenibacillus agricola</name>
    <dbReference type="NCBI Taxonomy" id="2716264"/>
    <lineage>
        <taxon>Bacteria</taxon>
        <taxon>Bacillati</taxon>
        <taxon>Bacillota</taxon>
        <taxon>Bacilli</taxon>
        <taxon>Bacillales</taxon>
        <taxon>Paenibacillaceae</taxon>
        <taxon>Paenibacillus</taxon>
    </lineage>
</organism>
<dbReference type="InterPro" id="IPR041492">
    <property type="entry name" value="HAD_2"/>
</dbReference>
<dbReference type="NCBIfam" id="TIGR01549">
    <property type="entry name" value="HAD-SF-IA-v1"/>
    <property type="match status" value="1"/>
</dbReference>
<dbReference type="Gene3D" id="3.40.50.1000">
    <property type="entry name" value="HAD superfamily/HAD-like"/>
    <property type="match status" value="1"/>
</dbReference>
<dbReference type="RefSeq" id="WP_166150277.1">
    <property type="nucleotide sequence ID" value="NZ_JAAOIW010000004.1"/>
</dbReference>
<proteinExistence type="predicted"/>
<dbReference type="PANTHER" id="PTHR43434">
    <property type="entry name" value="PHOSPHOGLYCOLATE PHOSPHATASE"/>
    <property type="match status" value="1"/>
</dbReference>
<gene>
    <name evidence="1" type="ORF">G9U52_13555</name>
</gene>
<evidence type="ECO:0000313" key="2">
    <source>
        <dbReference type="Proteomes" id="UP001165962"/>
    </source>
</evidence>
<protein>
    <submittedName>
        <fullName evidence="1">HAD family hydrolase</fullName>
    </submittedName>
</protein>
<dbReference type="SFLD" id="SFLDG01129">
    <property type="entry name" value="C1.5:_HAD__Beta-PGM__Phosphata"/>
    <property type="match status" value="1"/>
</dbReference>
<keyword evidence="1" id="KW-0378">Hydrolase</keyword>
<dbReference type="Pfam" id="PF13419">
    <property type="entry name" value="HAD_2"/>
    <property type="match status" value="1"/>
</dbReference>
<name>A0ABX0J6R9_9BACL</name>
<evidence type="ECO:0000313" key="1">
    <source>
        <dbReference type="EMBL" id="NHN30859.1"/>
    </source>
</evidence>
<dbReference type="InterPro" id="IPR050155">
    <property type="entry name" value="HAD-like_hydrolase_sf"/>
</dbReference>
<accession>A0ABX0J6R9</accession>
<dbReference type="InterPro" id="IPR036412">
    <property type="entry name" value="HAD-like_sf"/>
</dbReference>
<dbReference type="Gene3D" id="1.10.150.730">
    <property type="match status" value="1"/>
</dbReference>
<dbReference type="EMBL" id="JAAOIW010000004">
    <property type="protein sequence ID" value="NHN30859.1"/>
    <property type="molecule type" value="Genomic_DNA"/>
</dbReference>
<dbReference type="GO" id="GO:0016787">
    <property type="term" value="F:hydrolase activity"/>
    <property type="evidence" value="ECO:0007669"/>
    <property type="project" value="UniProtKB-KW"/>
</dbReference>
<dbReference type="PANTHER" id="PTHR43434:SF1">
    <property type="entry name" value="PHOSPHOGLYCOLATE PHOSPHATASE"/>
    <property type="match status" value="1"/>
</dbReference>
<dbReference type="Proteomes" id="UP001165962">
    <property type="component" value="Unassembled WGS sequence"/>
</dbReference>
<sequence length="229" mass="25366">MPREHESDKNNKQVQGIIFDMDNTLLQSSINFVAMKQDIFTYLSSIGAVPANYVAAEHTTATLIAHAKLNGLAPEQEREVWQIASKHELLGMVDAGLEPGVEALLGQLHRKYVLVIVTNNALEAAQRALNSTGISRYFDLVVGRELASALKPSPAAFHYVLDRFPQVASSAWLSIGDSWIDGVASREAGIRFISYQADLELMKARGVQAIGHIHNITELIHYLDEPHYY</sequence>
<dbReference type="SUPFAM" id="SSF56784">
    <property type="entry name" value="HAD-like"/>
    <property type="match status" value="1"/>
</dbReference>
<dbReference type="InterPro" id="IPR023214">
    <property type="entry name" value="HAD_sf"/>
</dbReference>
<dbReference type="SFLD" id="SFLDS00003">
    <property type="entry name" value="Haloacid_Dehalogenase"/>
    <property type="match status" value="1"/>
</dbReference>
<keyword evidence="2" id="KW-1185">Reference proteome</keyword>
<dbReference type="InterPro" id="IPR006439">
    <property type="entry name" value="HAD-SF_hydro_IA"/>
</dbReference>
<reference evidence="1" key="1">
    <citation type="submission" date="2020-03" db="EMBL/GenBank/DDBJ databases">
        <title>Draft sequencing of Paenibacilllus sp. S3N08.</title>
        <authorList>
            <person name="Kim D.-U."/>
        </authorList>
    </citation>
    <scope>NUCLEOTIDE SEQUENCE</scope>
    <source>
        <strain evidence="1">S3N08</strain>
    </source>
</reference>